<dbReference type="CDD" id="cd06127">
    <property type="entry name" value="DEDDh"/>
    <property type="match status" value="1"/>
</dbReference>
<dbReference type="AlphaFoldDB" id="A0AAV5H950"/>
<comment type="cofactor">
    <cofactor evidence="1">
        <name>Mg(2+)</name>
        <dbReference type="ChEBI" id="CHEBI:18420"/>
    </cofactor>
</comment>
<evidence type="ECO:0000256" key="2">
    <source>
        <dbReference type="ARBA" id="ARBA00022722"/>
    </source>
</evidence>
<evidence type="ECO:0000256" key="1">
    <source>
        <dbReference type="ARBA" id="ARBA00001946"/>
    </source>
</evidence>
<evidence type="ECO:0000259" key="9">
    <source>
        <dbReference type="SMART" id="SM00479"/>
    </source>
</evidence>
<proteinExistence type="inferred from homology"/>
<organism evidence="10 11">
    <name type="scientific">Rubroshorea leprosula</name>
    <dbReference type="NCBI Taxonomy" id="152421"/>
    <lineage>
        <taxon>Eukaryota</taxon>
        <taxon>Viridiplantae</taxon>
        <taxon>Streptophyta</taxon>
        <taxon>Embryophyta</taxon>
        <taxon>Tracheophyta</taxon>
        <taxon>Spermatophyta</taxon>
        <taxon>Magnoliopsida</taxon>
        <taxon>eudicotyledons</taxon>
        <taxon>Gunneridae</taxon>
        <taxon>Pentapetalae</taxon>
        <taxon>rosids</taxon>
        <taxon>malvids</taxon>
        <taxon>Malvales</taxon>
        <taxon>Dipterocarpaceae</taxon>
        <taxon>Rubroshorea</taxon>
    </lineage>
</organism>
<keyword evidence="3" id="KW-0479">Metal-binding</keyword>
<evidence type="ECO:0000256" key="8">
    <source>
        <dbReference type="SAM" id="MobiDB-lite"/>
    </source>
</evidence>
<dbReference type="PANTHER" id="PTHR13058:SF19">
    <property type="entry name" value="LD40940P"/>
    <property type="match status" value="1"/>
</dbReference>
<dbReference type="GO" id="GO:0046872">
    <property type="term" value="F:metal ion binding"/>
    <property type="evidence" value="ECO:0007669"/>
    <property type="project" value="UniProtKB-KW"/>
</dbReference>
<comment type="caution">
    <text evidence="10">The sequence shown here is derived from an EMBL/GenBank/DDBJ whole genome shotgun (WGS) entry which is preliminary data.</text>
</comment>
<feature type="region of interest" description="Disordered" evidence="8">
    <location>
        <begin position="76"/>
        <end position="100"/>
    </location>
</feature>
<evidence type="ECO:0000313" key="11">
    <source>
        <dbReference type="Proteomes" id="UP001054252"/>
    </source>
</evidence>
<evidence type="ECO:0000256" key="6">
    <source>
        <dbReference type="ARBA" id="ARBA00022842"/>
    </source>
</evidence>
<protein>
    <recommendedName>
        <fullName evidence="9">Exonuclease domain-containing protein</fullName>
    </recommendedName>
</protein>
<evidence type="ECO:0000313" key="10">
    <source>
        <dbReference type="EMBL" id="GKU85387.1"/>
    </source>
</evidence>
<accession>A0AAV5H950</accession>
<comment type="similarity">
    <text evidence="7">Belongs to the exonuclease superfamily. TREX family.</text>
</comment>
<dbReference type="InterPro" id="IPR040393">
    <property type="entry name" value="TREX1/2"/>
</dbReference>
<evidence type="ECO:0000256" key="4">
    <source>
        <dbReference type="ARBA" id="ARBA00022801"/>
    </source>
</evidence>
<keyword evidence="5" id="KW-0269">Exonuclease</keyword>
<keyword evidence="11" id="KW-1185">Reference proteome</keyword>
<evidence type="ECO:0000256" key="3">
    <source>
        <dbReference type="ARBA" id="ARBA00022723"/>
    </source>
</evidence>
<dbReference type="Proteomes" id="UP001054252">
    <property type="component" value="Unassembled WGS sequence"/>
</dbReference>
<dbReference type="GO" id="GO:0003676">
    <property type="term" value="F:nucleic acid binding"/>
    <property type="evidence" value="ECO:0007669"/>
    <property type="project" value="InterPro"/>
</dbReference>
<dbReference type="GO" id="GO:0005737">
    <property type="term" value="C:cytoplasm"/>
    <property type="evidence" value="ECO:0007669"/>
    <property type="project" value="TreeGrafter"/>
</dbReference>
<name>A0AAV5H950_9ROSI</name>
<dbReference type="PANTHER" id="PTHR13058">
    <property type="entry name" value="THREE PRIME REPAIR EXONUCLEASE 1, 2"/>
    <property type="match status" value="1"/>
</dbReference>
<dbReference type="InterPro" id="IPR012337">
    <property type="entry name" value="RNaseH-like_sf"/>
</dbReference>
<keyword evidence="4" id="KW-0378">Hydrolase</keyword>
<dbReference type="Pfam" id="PF00929">
    <property type="entry name" value="RNase_T"/>
    <property type="match status" value="1"/>
</dbReference>
<keyword evidence="6" id="KW-0460">Magnesium</keyword>
<dbReference type="GO" id="GO:0006308">
    <property type="term" value="P:DNA catabolic process"/>
    <property type="evidence" value="ECO:0007669"/>
    <property type="project" value="TreeGrafter"/>
</dbReference>
<dbReference type="Gene3D" id="3.30.420.10">
    <property type="entry name" value="Ribonuclease H-like superfamily/Ribonuclease H"/>
    <property type="match status" value="1"/>
</dbReference>
<dbReference type="InterPro" id="IPR036397">
    <property type="entry name" value="RNaseH_sf"/>
</dbReference>
<keyword evidence="2" id="KW-0540">Nuclease</keyword>
<gene>
    <name evidence="10" type="ORF">SLEP1_g66</name>
</gene>
<dbReference type="GO" id="GO:0008296">
    <property type="term" value="F:3'-5'-DNA exonuclease activity"/>
    <property type="evidence" value="ECO:0007669"/>
    <property type="project" value="TreeGrafter"/>
</dbReference>
<feature type="domain" description="Exonuclease" evidence="9">
    <location>
        <begin position="130"/>
        <end position="309"/>
    </location>
</feature>
<dbReference type="InterPro" id="IPR013520">
    <property type="entry name" value="Ribonucl_H"/>
</dbReference>
<dbReference type="SUPFAM" id="SSF53098">
    <property type="entry name" value="Ribonuclease H-like"/>
    <property type="match status" value="1"/>
</dbReference>
<evidence type="ECO:0000256" key="7">
    <source>
        <dbReference type="ARBA" id="ARBA00025769"/>
    </source>
</evidence>
<dbReference type="SMART" id="SM00479">
    <property type="entry name" value="EXOIII"/>
    <property type="match status" value="1"/>
</dbReference>
<sequence>MMTGAICLSILQFSRCRIKSSPSFFRSAYIASHNFHTLRHSSGCGSELLCGSNGCRTLLRATKLSQILQPISTRTGKRATDIKNTKKGNLQHGKPQASIASPVSSSFRSIEYNDARDKIVECQDKKHLVRVFAIDTETTGFCKERSRIIEFAIRDLSGGNNSYFQTLVNPEQSVPNSHIHGITTEMVNRPDVPRMKDLIPILVQYVKSRLMPGGIALFVAHNGRTFDIPFLCKEFSRCSMNIPSDWQFLDTLPLARKFMEANGLPSQKCSLQALRECLDIPVGDTSHRAMSDVNVLSSLLGRLTFEMKLTVADLIERSFKASDLIKPKKASDPIKSKKIKTKV</sequence>
<dbReference type="EMBL" id="BPVZ01000001">
    <property type="protein sequence ID" value="GKU85387.1"/>
    <property type="molecule type" value="Genomic_DNA"/>
</dbReference>
<evidence type="ECO:0000256" key="5">
    <source>
        <dbReference type="ARBA" id="ARBA00022839"/>
    </source>
</evidence>
<reference evidence="10 11" key="1">
    <citation type="journal article" date="2021" name="Commun. Biol.">
        <title>The genome of Shorea leprosula (Dipterocarpaceae) highlights the ecological relevance of drought in aseasonal tropical rainforests.</title>
        <authorList>
            <person name="Ng K.K.S."/>
            <person name="Kobayashi M.J."/>
            <person name="Fawcett J.A."/>
            <person name="Hatakeyama M."/>
            <person name="Paape T."/>
            <person name="Ng C.H."/>
            <person name="Ang C.C."/>
            <person name="Tnah L.H."/>
            <person name="Lee C.T."/>
            <person name="Nishiyama T."/>
            <person name="Sese J."/>
            <person name="O'Brien M.J."/>
            <person name="Copetti D."/>
            <person name="Mohd Noor M.I."/>
            <person name="Ong R.C."/>
            <person name="Putra M."/>
            <person name="Sireger I.Z."/>
            <person name="Indrioko S."/>
            <person name="Kosugi Y."/>
            <person name="Izuno A."/>
            <person name="Isagi Y."/>
            <person name="Lee S.L."/>
            <person name="Shimizu K.K."/>
        </authorList>
    </citation>
    <scope>NUCLEOTIDE SEQUENCE [LARGE SCALE GENOMIC DNA]</scope>
    <source>
        <strain evidence="10">214</strain>
    </source>
</reference>